<keyword evidence="4" id="KW-1185">Reference proteome</keyword>
<evidence type="ECO:0000256" key="1">
    <source>
        <dbReference type="SAM" id="Coils"/>
    </source>
</evidence>
<dbReference type="CDD" id="cd14686">
    <property type="entry name" value="bZIP"/>
    <property type="match status" value="1"/>
</dbReference>
<evidence type="ECO:0000313" key="4">
    <source>
        <dbReference type="Proteomes" id="UP001632037"/>
    </source>
</evidence>
<accession>A0ABD3ETT5</accession>
<name>A0ABD3ETT5_9STRA</name>
<gene>
    <name evidence="3" type="ORF">V7S43_017551</name>
</gene>
<reference evidence="3 4" key="1">
    <citation type="submission" date="2024-09" db="EMBL/GenBank/DDBJ databases">
        <title>Genome sequencing and assembly of Phytophthora oleae, isolate VK10A, causative agent of rot of olive drupes.</title>
        <authorList>
            <person name="Conti Taguali S."/>
            <person name="Riolo M."/>
            <person name="La Spada F."/>
            <person name="Cacciola S.O."/>
            <person name="Dionisio G."/>
        </authorList>
    </citation>
    <scope>NUCLEOTIDE SEQUENCE [LARGE SCALE GENOMIC DNA]</scope>
    <source>
        <strain evidence="3 4">VK10A</strain>
    </source>
</reference>
<evidence type="ECO:0000313" key="3">
    <source>
        <dbReference type="EMBL" id="KAL3657584.1"/>
    </source>
</evidence>
<dbReference type="Proteomes" id="UP001632037">
    <property type="component" value="Unassembled WGS sequence"/>
</dbReference>
<feature type="coiled-coil region" evidence="1">
    <location>
        <begin position="117"/>
        <end position="151"/>
    </location>
</feature>
<dbReference type="EMBL" id="JBIMZQ010000063">
    <property type="protein sequence ID" value="KAL3657584.1"/>
    <property type="molecule type" value="Genomic_DNA"/>
</dbReference>
<comment type="caution">
    <text evidence="3">The sequence shown here is derived from an EMBL/GenBank/DDBJ whole genome shotgun (WGS) entry which is preliminary data.</text>
</comment>
<feature type="region of interest" description="Disordered" evidence="2">
    <location>
        <begin position="1"/>
        <end position="20"/>
    </location>
</feature>
<proteinExistence type="predicted"/>
<evidence type="ECO:0000256" key="2">
    <source>
        <dbReference type="SAM" id="MobiDB-lite"/>
    </source>
</evidence>
<protein>
    <recommendedName>
        <fullName evidence="5">Bzip transcription factor</fullName>
    </recommendedName>
</protein>
<sequence>MKSSPNATSPSSHNALSRVNSMDCVLQPPNSRLFSDEVIGGVVQRSRPSSGHWRTITPQPSSYFTTRGGSEDTRAQLQAEKMKAHTSEDKVNAMAELVVAEKLRLRELRRVRQIRYRKKKENYASNLDEENRQLQKEIEKLEQKRRSALGMVPSKESGWSVTVEYFRLFQYGVRGSFADQMDFLRASMAPTVVFDSERGVEAMMKSWQRVSRWFPDIEIELDGVGKYPLGIFVATTTTTFTMSEETIRTVFPELWSCGSPLVKKLLGKKIVMRGSTRFEWDSVYCRVIYIRTQVDLLTSMLQQLGDLETVARVFEKARVTLDFRCKQTSILRA</sequence>
<organism evidence="3 4">
    <name type="scientific">Phytophthora oleae</name>
    <dbReference type="NCBI Taxonomy" id="2107226"/>
    <lineage>
        <taxon>Eukaryota</taxon>
        <taxon>Sar</taxon>
        <taxon>Stramenopiles</taxon>
        <taxon>Oomycota</taxon>
        <taxon>Peronosporomycetes</taxon>
        <taxon>Peronosporales</taxon>
        <taxon>Peronosporaceae</taxon>
        <taxon>Phytophthora</taxon>
    </lineage>
</organism>
<keyword evidence="1" id="KW-0175">Coiled coil</keyword>
<dbReference type="AlphaFoldDB" id="A0ABD3ETT5"/>
<evidence type="ECO:0008006" key="5">
    <source>
        <dbReference type="Google" id="ProtNLM"/>
    </source>
</evidence>